<accession>A0A380RV21</accession>
<proteinExistence type="predicted"/>
<feature type="signal peptide" evidence="1">
    <location>
        <begin position="1"/>
        <end position="19"/>
    </location>
</feature>
<evidence type="ECO:0000313" key="3">
    <source>
        <dbReference type="Proteomes" id="UP000255423"/>
    </source>
</evidence>
<dbReference type="PROSITE" id="PS51257">
    <property type="entry name" value="PROKAR_LIPOPROTEIN"/>
    <property type="match status" value="1"/>
</dbReference>
<sequence>MKYLRLFLCLVAISLTACMSHVFTDTTTRLQVENKTDVTILGVDIISEDGKSVYTWIRDAVEPGEKSRVVEEDWVGTFKVRVRFDKWNGIANATICAKEVDVVEVRPKVMVQALAKKSEPNVIITDDYGCSQEGNLHMVYTETTLDFEGGSQHLIVSQDEDGNVAFKLK</sequence>
<evidence type="ECO:0000256" key="1">
    <source>
        <dbReference type="SAM" id="SignalP"/>
    </source>
</evidence>
<dbReference type="Proteomes" id="UP000255423">
    <property type="component" value="Unassembled WGS sequence"/>
</dbReference>
<reference evidence="2 3" key="1">
    <citation type="submission" date="2017-08" db="EMBL/GenBank/DDBJ databases">
        <authorList>
            <person name="de Groot N.N."/>
        </authorList>
    </citation>
    <scope>NUCLEOTIDE SEQUENCE [LARGE SCALE GENOMIC DNA]</scope>
    <source>
        <strain evidence="2 3">HM2</strain>
    </source>
</reference>
<dbReference type="RefSeq" id="WP_109571876.1">
    <property type="nucleotide sequence ID" value="NZ_UHJL01000001.1"/>
</dbReference>
<protein>
    <recommendedName>
        <fullName evidence="4">Lipoprotein</fullName>
    </recommendedName>
</protein>
<evidence type="ECO:0008006" key="4">
    <source>
        <dbReference type="Google" id="ProtNLM"/>
    </source>
</evidence>
<gene>
    <name evidence="2" type="ORF">SAMN05661053_0366</name>
</gene>
<dbReference type="AlphaFoldDB" id="A0A380RV21"/>
<feature type="chain" id="PRO_5017086781" description="Lipoprotein" evidence="1">
    <location>
        <begin position="20"/>
        <end position="169"/>
    </location>
</feature>
<evidence type="ECO:0000313" key="2">
    <source>
        <dbReference type="EMBL" id="SUQ19139.1"/>
    </source>
</evidence>
<keyword evidence="1" id="KW-0732">Signal</keyword>
<name>A0A380RV21_FIBSU</name>
<dbReference type="EMBL" id="UHJL01000001">
    <property type="protein sequence ID" value="SUQ19139.1"/>
    <property type="molecule type" value="Genomic_DNA"/>
</dbReference>
<organism evidence="2 3">
    <name type="scientific">Fibrobacter succinogenes</name>
    <name type="common">Bacteroides succinogenes</name>
    <dbReference type="NCBI Taxonomy" id="833"/>
    <lineage>
        <taxon>Bacteria</taxon>
        <taxon>Pseudomonadati</taxon>
        <taxon>Fibrobacterota</taxon>
        <taxon>Fibrobacteria</taxon>
        <taxon>Fibrobacterales</taxon>
        <taxon>Fibrobacteraceae</taxon>
        <taxon>Fibrobacter</taxon>
    </lineage>
</organism>